<keyword evidence="1" id="KW-1133">Transmembrane helix</keyword>
<evidence type="ECO:0000256" key="1">
    <source>
        <dbReference type="SAM" id="Phobius"/>
    </source>
</evidence>
<keyword evidence="1" id="KW-0812">Transmembrane</keyword>
<evidence type="ECO:0000313" key="2">
    <source>
        <dbReference type="EMBL" id="MET3661268.1"/>
    </source>
</evidence>
<proteinExistence type="predicted"/>
<gene>
    <name evidence="2" type="ORF">ABID44_001588</name>
</gene>
<feature type="transmembrane region" description="Helical" evidence="1">
    <location>
        <begin position="36"/>
        <end position="59"/>
    </location>
</feature>
<sequence length="219" mass="23534">MRFVAAVLGYLAGRADGEAEEEPLAIDRRASLRQRLLAVVVASVGAAAAATVSFALSVYEAAHPQPLREVGANEPVDTGQWIVTLLEARIDDVAPNGRTPAEPKKFLSVGFDLNNRSAATSAAFSNLLMLDSVIQGAAGPEFYSARDRRMIAGLHPDMPERIMAVWELSAAQPPPATVRLLIGSQIYKRRDNFYGASNWLDRDPIAVANLPVLGSGQVR</sequence>
<evidence type="ECO:0000313" key="3">
    <source>
        <dbReference type="Proteomes" id="UP001549143"/>
    </source>
</evidence>
<comment type="caution">
    <text evidence="2">The sequence shown here is derived from an EMBL/GenBank/DDBJ whole genome shotgun (WGS) entry which is preliminary data.</text>
</comment>
<dbReference type="EMBL" id="JBEPMN010000004">
    <property type="protein sequence ID" value="MET3661268.1"/>
    <property type="molecule type" value="Genomic_DNA"/>
</dbReference>
<keyword evidence="1" id="KW-0472">Membrane</keyword>
<protein>
    <submittedName>
        <fullName evidence="2">Uncharacterized protein</fullName>
    </submittedName>
</protein>
<dbReference type="RefSeq" id="WP_354151143.1">
    <property type="nucleotide sequence ID" value="NZ_JBEPMN010000004.1"/>
</dbReference>
<accession>A0ABV2KMF7</accession>
<organism evidence="2 3">
    <name type="scientific">Aquamicrobium ahrensii</name>
    <dbReference type="NCBI Taxonomy" id="469551"/>
    <lineage>
        <taxon>Bacteria</taxon>
        <taxon>Pseudomonadati</taxon>
        <taxon>Pseudomonadota</taxon>
        <taxon>Alphaproteobacteria</taxon>
        <taxon>Hyphomicrobiales</taxon>
        <taxon>Phyllobacteriaceae</taxon>
        <taxon>Aquamicrobium</taxon>
    </lineage>
</organism>
<keyword evidence="3" id="KW-1185">Reference proteome</keyword>
<reference evidence="2 3" key="1">
    <citation type="submission" date="2024-06" db="EMBL/GenBank/DDBJ databases">
        <title>Genomic Encyclopedia of Type Strains, Phase IV (KMG-IV): sequencing the most valuable type-strain genomes for metagenomic binning, comparative biology and taxonomic classification.</title>
        <authorList>
            <person name="Goeker M."/>
        </authorList>
    </citation>
    <scope>NUCLEOTIDE SEQUENCE [LARGE SCALE GENOMIC DNA]</scope>
    <source>
        <strain evidence="2 3">DSM 19730</strain>
    </source>
</reference>
<name>A0ABV2KMF7_9HYPH</name>
<dbReference type="Proteomes" id="UP001549143">
    <property type="component" value="Unassembled WGS sequence"/>
</dbReference>